<evidence type="ECO:0008006" key="6">
    <source>
        <dbReference type="Google" id="ProtNLM"/>
    </source>
</evidence>
<organism evidence="4 5">
    <name type="scientific">Mycena rosella</name>
    <name type="common">Pink bonnet</name>
    <name type="synonym">Agaricus rosellus</name>
    <dbReference type="NCBI Taxonomy" id="1033263"/>
    <lineage>
        <taxon>Eukaryota</taxon>
        <taxon>Fungi</taxon>
        <taxon>Dikarya</taxon>
        <taxon>Basidiomycota</taxon>
        <taxon>Agaricomycotina</taxon>
        <taxon>Agaricomycetes</taxon>
        <taxon>Agaricomycetidae</taxon>
        <taxon>Agaricales</taxon>
        <taxon>Marasmiineae</taxon>
        <taxon>Mycenaceae</taxon>
        <taxon>Mycena</taxon>
    </lineage>
</organism>
<accession>A0AAD7BP55</accession>
<sequence>MPCNILQLSVLAAVGSALAAGPPPVLLGTAANFAILAKSGVSTVPNSVTNGSIGISPATITSVTGFDLVQDVSGQFWTSPFVNGRVMGATDALPTPALLTAAVLEMQAAYTDAMITQPVGKSNLGQSRIPPGVYLWVHPITLPTITLFGGPMDTWIFQISGTTLSQLDDADMILGGGALAQNVVWAVSGTVSTGNNGVFQGKILSQTNIVIATNATVNGCVYAQTAVTLQQASVLCNGAAVIPPITSSSPTSTSTPTPSPSSTVATATCALTSTAAPTASATAPGPCFSTAFQNLNASIVAEDYLGFNLVDTVEAAVATAHS</sequence>
<evidence type="ECO:0000313" key="5">
    <source>
        <dbReference type="Proteomes" id="UP001221757"/>
    </source>
</evidence>
<feature type="chain" id="PRO_5042012981" description="Antifreeze protein" evidence="3">
    <location>
        <begin position="20"/>
        <end position="322"/>
    </location>
</feature>
<evidence type="ECO:0000256" key="1">
    <source>
        <dbReference type="ARBA" id="ARBA00005445"/>
    </source>
</evidence>
<dbReference type="Pfam" id="PF11999">
    <property type="entry name" value="Ice_binding"/>
    <property type="match status" value="1"/>
</dbReference>
<comment type="caution">
    <text evidence="4">The sequence shown here is derived from an EMBL/GenBank/DDBJ whole genome shotgun (WGS) entry which is preliminary data.</text>
</comment>
<keyword evidence="2 3" id="KW-0732">Signal</keyword>
<reference evidence="4" key="1">
    <citation type="submission" date="2023-03" db="EMBL/GenBank/DDBJ databases">
        <title>Massive genome expansion in bonnet fungi (Mycena s.s.) driven by repeated elements and novel gene families across ecological guilds.</title>
        <authorList>
            <consortium name="Lawrence Berkeley National Laboratory"/>
            <person name="Harder C.B."/>
            <person name="Miyauchi S."/>
            <person name="Viragh M."/>
            <person name="Kuo A."/>
            <person name="Thoen E."/>
            <person name="Andreopoulos B."/>
            <person name="Lu D."/>
            <person name="Skrede I."/>
            <person name="Drula E."/>
            <person name="Henrissat B."/>
            <person name="Morin E."/>
            <person name="Kohler A."/>
            <person name="Barry K."/>
            <person name="LaButti K."/>
            <person name="Morin E."/>
            <person name="Salamov A."/>
            <person name="Lipzen A."/>
            <person name="Mereny Z."/>
            <person name="Hegedus B."/>
            <person name="Baldrian P."/>
            <person name="Stursova M."/>
            <person name="Weitz H."/>
            <person name="Taylor A."/>
            <person name="Grigoriev I.V."/>
            <person name="Nagy L.G."/>
            <person name="Martin F."/>
            <person name="Kauserud H."/>
        </authorList>
    </citation>
    <scope>NUCLEOTIDE SEQUENCE</scope>
    <source>
        <strain evidence="4">CBHHK067</strain>
    </source>
</reference>
<dbReference type="AlphaFoldDB" id="A0AAD7BP55"/>
<dbReference type="InterPro" id="IPR021884">
    <property type="entry name" value="Ice-bd_prot"/>
</dbReference>
<evidence type="ECO:0000256" key="3">
    <source>
        <dbReference type="SAM" id="SignalP"/>
    </source>
</evidence>
<evidence type="ECO:0000313" key="4">
    <source>
        <dbReference type="EMBL" id="KAJ7626728.1"/>
    </source>
</evidence>
<dbReference type="Proteomes" id="UP001221757">
    <property type="component" value="Unassembled WGS sequence"/>
</dbReference>
<keyword evidence="5" id="KW-1185">Reference proteome</keyword>
<dbReference type="EMBL" id="JARKIE010000575">
    <property type="protein sequence ID" value="KAJ7626728.1"/>
    <property type="molecule type" value="Genomic_DNA"/>
</dbReference>
<evidence type="ECO:0000256" key="2">
    <source>
        <dbReference type="ARBA" id="ARBA00022729"/>
    </source>
</evidence>
<proteinExistence type="inferred from homology"/>
<name>A0AAD7BP55_MYCRO</name>
<comment type="similarity">
    <text evidence="1">Belongs to the ice-binding protein family.</text>
</comment>
<protein>
    <recommendedName>
        <fullName evidence="6">Antifreeze protein</fullName>
    </recommendedName>
</protein>
<gene>
    <name evidence="4" type="ORF">B0H17DRAFT_1218545</name>
</gene>
<feature type="signal peptide" evidence="3">
    <location>
        <begin position="1"/>
        <end position="19"/>
    </location>
</feature>